<dbReference type="GO" id="GO:0061630">
    <property type="term" value="F:ubiquitin protein ligase activity"/>
    <property type="evidence" value="ECO:0007669"/>
    <property type="project" value="UniProtKB-EC"/>
</dbReference>
<dbReference type="Pfam" id="PF19422">
    <property type="entry name" value="Ariadne"/>
    <property type="match status" value="1"/>
</dbReference>
<evidence type="ECO:0000313" key="17">
    <source>
        <dbReference type="Proteomes" id="UP001431783"/>
    </source>
</evidence>
<keyword evidence="7" id="KW-0677">Repeat</keyword>
<proteinExistence type="inferred from homology"/>
<evidence type="ECO:0000256" key="2">
    <source>
        <dbReference type="ARBA" id="ARBA00004123"/>
    </source>
</evidence>
<evidence type="ECO:0000259" key="15">
    <source>
        <dbReference type="PROSITE" id="PS51873"/>
    </source>
</evidence>
<dbReference type="EMBL" id="JARQZJ010000122">
    <property type="protein sequence ID" value="KAK9889097.1"/>
    <property type="molecule type" value="Genomic_DNA"/>
</dbReference>
<dbReference type="PROSITE" id="PS00518">
    <property type="entry name" value="ZF_RING_1"/>
    <property type="match status" value="1"/>
</dbReference>
<comment type="similarity">
    <text evidence="3">Belongs to the RBR family. Ariadne subfamily.</text>
</comment>
<dbReference type="PANTHER" id="PTHR11685">
    <property type="entry name" value="RBR FAMILY RING FINGER AND IBR DOMAIN-CONTAINING"/>
    <property type="match status" value="1"/>
</dbReference>
<dbReference type="InterPro" id="IPR031127">
    <property type="entry name" value="E3_UB_ligase_RBR"/>
</dbReference>
<keyword evidence="6" id="KW-0479">Metal-binding</keyword>
<dbReference type="InterPro" id="IPR017907">
    <property type="entry name" value="Znf_RING_CS"/>
</dbReference>
<dbReference type="CDD" id="cd20360">
    <property type="entry name" value="Rcat_RBR_TRIAD1"/>
    <property type="match status" value="1"/>
</dbReference>
<feature type="domain" description="RING-type" evidence="14">
    <location>
        <begin position="283"/>
        <end position="327"/>
    </location>
</feature>
<dbReference type="GO" id="GO:0008270">
    <property type="term" value="F:zinc ion binding"/>
    <property type="evidence" value="ECO:0007669"/>
    <property type="project" value="UniProtKB-KW"/>
</dbReference>
<dbReference type="InterPro" id="IPR002867">
    <property type="entry name" value="IBR_dom"/>
</dbReference>
<dbReference type="Pfam" id="PF26000">
    <property type="entry name" value="UBA_ARIH2_N"/>
    <property type="match status" value="1"/>
</dbReference>
<evidence type="ECO:0000259" key="14">
    <source>
        <dbReference type="PROSITE" id="PS50089"/>
    </source>
</evidence>
<dbReference type="CDD" id="cd16773">
    <property type="entry name" value="RING-HC_RBR_TRIAD1"/>
    <property type="match status" value="1"/>
</dbReference>
<evidence type="ECO:0000256" key="13">
    <source>
        <dbReference type="SAM" id="Coils"/>
    </source>
</evidence>
<feature type="coiled-coil region" evidence="13">
    <location>
        <begin position="430"/>
        <end position="472"/>
    </location>
</feature>
<evidence type="ECO:0000256" key="3">
    <source>
        <dbReference type="ARBA" id="ARBA00005884"/>
    </source>
</evidence>
<comment type="caution">
    <text evidence="16">The sequence shown here is derived from an EMBL/GenBank/DDBJ whole genome shotgun (WGS) entry which is preliminary data.</text>
</comment>
<dbReference type="Gene3D" id="1.20.120.1750">
    <property type="match status" value="1"/>
</dbReference>
<accession>A0AAW1V9U9</accession>
<dbReference type="Gene3D" id="3.30.40.10">
    <property type="entry name" value="Zinc/RING finger domain, C3HC4 (zinc finger)"/>
    <property type="match status" value="1"/>
</dbReference>
<dbReference type="PROSITE" id="PS51873">
    <property type="entry name" value="TRIAD"/>
    <property type="match status" value="1"/>
</dbReference>
<evidence type="ECO:0000256" key="8">
    <source>
        <dbReference type="ARBA" id="ARBA00022771"/>
    </source>
</evidence>
<evidence type="ECO:0000256" key="7">
    <source>
        <dbReference type="ARBA" id="ARBA00022737"/>
    </source>
</evidence>
<evidence type="ECO:0000256" key="9">
    <source>
        <dbReference type="ARBA" id="ARBA00022786"/>
    </source>
</evidence>
<organism evidence="16 17">
    <name type="scientific">Henosepilachna vigintioctopunctata</name>
    <dbReference type="NCBI Taxonomy" id="420089"/>
    <lineage>
        <taxon>Eukaryota</taxon>
        <taxon>Metazoa</taxon>
        <taxon>Ecdysozoa</taxon>
        <taxon>Arthropoda</taxon>
        <taxon>Hexapoda</taxon>
        <taxon>Insecta</taxon>
        <taxon>Pterygota</taxon>
        <taxon>Neoptera</taxon>
        <taxon>Endopterygota</taxon>
        <taxon>Coleoptera</taxon>
        <taxon>Polyphaga</taxon>
        <taxon>Cucujiformia</taxon>
        <taxon>Coccinelloidea</taxon>
        <taxon>Coccinellidae</taxon>
        <taxon>Epilachninae</taxon>
        <taxon>Epilachnini</taxon>
        <taxon>Henosepilachna</taxon>
    </lineage>
</organism>
<dbReference type="FunFam" id="3.30.40.10:FF:000019">
    <property type="entry name" value="RBR-type E3 ubiquitin transferase"/>
    <property type="match status" value="1"/>
</dbReference>
<dbReference type="SMART" id="SM00647">
    <property type="entry name" value="IBR"/>
    <property type="match status" value="2"/>
</dbReference>
<dbReference type="AlphaFoldDB" id="A0AAW1V9U9"/>
<dbReference type="PROSITE" id="PS50089">
    <property type="entry name" value="ZF_RING_2"/>
    <property type="match status" value="1"/>
</dbReference>
<dbReference type="InterPro" id="IPR047555">
    <property type="entry name" value="BRcat_RBR_TRIAD1"/>
</dbReference>
<dbReference type="SUPFAM" id="SSF57850">
    <property type="entry name" value="RING/U-box"/>
    <property type="match status" value="3"/>
</dbReference>
<gene>
    <name evidence="16" type="ORF">WA026_004370</name>
</gene>
<keyword evidence="10" id="KW-0862">Zinc</keyword>
<sequence>MGSQGGESDMECSDTECFDYDYYNNDDNEIEQIDPKKTDIEYFQCESLNEEQVERLLNETVELLSNNLQITPSLAKVLLYGHQWDVPEIVIDYREKSCNLLMRTNVKPTLSQSQNFSRYITCSVCVTTQSADKFYSLSCSHSFCKECWMTHFEVQINQGISTGISCMARDCAVLAPEDFVLKHLTRTNLREKYQQFAFQDYVKSHPNLRFCPGPNCPIVIYSKEIKSKKAICSYCKTSFCFKCGTEYHAPTECAVIKKWITKCADDSETANYISAHTKDCPKCNICIEKNGGCNHMQCYSCKHDFCWMCMGDWKTHGSEYYECSRYRENPNIAYESAHAQAREALKKYLHYYERWENHSKSLKLEEQTLSKLRSRINEKVMSGLGTWIDWQYLFTAAELLAKCRYTLQYTYPYAYYMDPGPRKELFEYQQAQLEAEIENLSWKVERAETTDRGDLENQMDIAEKRRTTLLKDFLDV</sequence>
<evidence type="ECO:0000313" key="16">
    <source>
        <dbReference type="EMBL" id="KAK9889097.1"/>
    </source>
</evidence>
<evidence type="ECO:0000256" key="1">
    <source>
        <dbReference type="ARBA" id="ARBA00001798"/>
    </source>
</evidence>
<evidence type="ECO:0000256" key="10">
    <source>
        <dbReference type="ARBA" id="ARBA00022833"/>
    </source>
</evidence>
<dbReference type="GO" id="GO:0005634">
    <property type="term" value="C:nucleus"/>
    <property type="evidence" value="ECO:0007669"/>
    <property type="project" value="UniProtKB-SubCell"/>
</dbReference>
<dbReference type="InterPro" id="IPR001841">
    <property type="entry name" value="Znf_RING"/>
</dbReference>
<dbReference type="InterPro" id="IPR047556">
    <property type="entry name" value="Rcat_RBR_TRIAD1"/>
</dbReference>
<dbReference type="Pfam" id="PF01485">
    <property type="entry name" value="IBR"/>
    <property type="match status" value="1"/>
</dbReference>
<dbReference type="EC" id="2.3.2.31" evidence="4"/>
<dbReference type="FunFam" id="1.20.120.1750:FF:000004">
    <property type="entry name" value="RBR-type E3 ubiquitin transferase"/>
    <property type="match status" value="1"/>
</dbReference>
<reference evidence="16 17" key="1">
    <citation type="submission" date="2023-03" db="EMBL/GenBank/DDBJ databases">
        <title>Genome insight into feeding habits of ladybird beetles.</title>
        <authorList>
            <person name="Li H.-S."/>
            <person name="Huang Y.-H."/>
            <person name="Pang H."/>
        </authorList>
    </citation>
    <scope>NUCLEOTIDE SEQUENCE [LARGE SCALE GENOMIC DNA]</scope>
    <source>
        <strain evidence="16">SYSU_2023b</strain>
        <tissue evidence="16">Whole body</tissue>
    </source>
</reference>
<evidence type="ECO:0000256" key="4">
    <source>
        <dbReference type="ARBA" id="ARBA00012251"/>
    </source>
</evidence>
<keyword evidence="9" id="KW-0833">Ubl conjugation pathway</keyword>
<dbReference type="CDD" id="cd20344">
    <property type="entry name" value="BRcat_RBR_TRIAD1"/>
    <property type="match status" value="1"/>
</dbReference>
<dbReference type="Proteomes" id="UP001431783">
    <property type="component" value="Unassembled WGS sequence"/>
</dbReference>
<keyword evidence="8 12" id="KW-0863">Zinc-finger</keyword>
<dbReference type="InterPro" id="IPR045840">
    <property type="entry name" value="Ariadne"/>
</dbReference>
<evidence type="ECO:0000256" key="11">
    <source>
        <dbReference type="ARBA" id="ARBA00023242"/>
    </source>
</evidence>
<keyword evidence="17" id="KW-1185">Reference proteome</keyword>
<keyword evidence="13" id="KW-0175">Coiled coil</keyword>
<dbReference type="GO" id="GO:0016567">
    <property type="term" value="P:protein ubiquitination"/>
    <property type="evidence" value="ECO:0007669"/>
    <property type="project" value="InterPro"/>
</dbReference>
<evidence type="ECO:0000256" key="6">
    <source>
        <dbReference type="ARBA" id="ARBA00022723"/>
    </source>
</evidence>
<protein>
    <recommendedName>
        <fullName evidence="4">RBR-type E3 ubiquitin transferase</fullName>
        <ecNumber evidence="4">2.3.2.31</ecNumber>
    </recommendedName>
</protein>
<name>A0AAW1V9U9_9CUCU</name>
<dbReference type="InterPro" id="IPR044066">
    <property type="entry name" value="TRIAD_supradom"/>
</dbReference>
<comment type="catalytic activity">
    <reaction evidence="1">
        <text>[E2 ubiquitin-conjugating enzyme]-S-ubiquitinyl-L-cysteine + [acceptor protein]-L-lysine = [E2 ubiquitin-conjugating enzyme]-L-cysteine + [acceptor protein]-N(6)-ubiquitinyl-L-lysine.</text>
        <dbReference type="EC" id="2.3.2.31"/>
    </reaction>
</comment>
<dbReference type="Pfam" id="PF22191">
    <property type="entry name" value="IBR_1"/>
    <property type="match status" value="1"/>
</dbReference>
<keyword evidence="11" id="KW-0539">Nucleus</keyword>
<comment type="subcellular location">
    <subcellularLocation>
        <location evidence="2">Nucleus</location>
    </subcellularLocation>
</comment>
<keyword evidence="5" id="KW-0808">Transferase</keyword>
<dbReference type="InterPro" id="IPR013083">
    <property type="entry name" value="Znf_RING/FYVE/PHD"/>
</dbReference>
<feature type="domain" description="RING-type" evidence="15">
    <location>
        <begin position="118"/>
        <end position="327"/>
    </location>
</feature>
<evidence type="ECO:0000256" key="12">
    <source>
        <dbReference type="PROSITE-ProRule" id="PRU00175"/>
    </source>
</evidence>
<evidence type="ECO:0000256" key="5">
    <source>
        <dbReference type="ARBA" id="ARBA00022679"/>
    </source>
</evidence>